<dbReference type="GO" id="GO:0008569">
    <property type="term" value="F:minus-end-directed microtubule motor activity"/>
    <property type="evidence" value="ECO:0007669"/>
    <property type="project" value="InterPro"/>
</dbReference>
<dbReference type="FunFam" id="3.10.490.20:FF:000006">
    <property type="entry name" value="Dynein axonemal heavy chain 10"/>
    <property type="match status" value="1"/>
</dbReference>
<dbReference type="InterPro" id="IPR027417">
    <property type="entry name" value="P-loop_NTPase"/>
</dbReference>
<dbReference type="Pfam" id="PF08385">
    <property type="entry name" value="DHC_N1"/>
    <property type="match status" value="1"/>
</dbReference>
<dbReference type="Pfam" id="PF18198">
    <property type="entry name" value="AAA_lid_11"/>
    <property type="match status" value="1"/>
</dbReference>
<dbReference type="SMART" id="SM00382">
    <property type="entry name" value="AAA"/>
    <property type="match status" value="4"/>
</dbReference>
<feature type="coiled-coil region" evidence="17">
    <location>
        <begin position="3307"/>
        <end position="3341"/>
    </location>
</feature>
<dbReference type="GO" id="GO:0045505">
    <property type="term" value="F:dynein intermediate chain binding"/>
    <property type="evidence" value="ECO:0007669"/>
    <property type="project" value="InterPro"/>
</dbReference>
<dbReference type="Pfam" id="PF18199">
    <property type="entry name" value="Dynein_C"/>
    <property type="match status" value="1"/>
</dbReference>
<dbReference type="FunFam" id="3.40.50.300:FF:000063">
    <property type="entry name" value="dynein heavy chain 6, axonemal"/>
    <property type="match status" value="1"/>
</dbReference>
<dbReference type="InterPro" id="IPR024743">
    <property type="entry name" value="Dynein_HC_stalk"/>
</dbReference>
<evidence type="ECO:0000256" key="8">
    <source>
        <dbReference type="ARBA" id="ARBA00023017"/>
    </source>
</evidence>
<dbReference type="Gene3D" id="3.10.490.20">
    <property type="match status" value="1"/>
</dbReference>
<evidence type="ECO:0000256" key="5">
    <source>
        <dbReference type="ARBA" id="ARBA00022737"/>
    </source>
</evidence>
<dbReference type="Pfam" id="PF12781">
    <property type="entry name" value="AAA_9"/>
    <property type="match status" value="1"/>
</dbReference>
<dbReference type="GO" id="GO:0036156">
    <property type="term" value="C:inner dynein arm"/>
    <property type="evidence" value="ECO:0007669"/>
    <property type="project" value="UniProtKB-ARBA"/>
</dbReference>
<dbReference type="FunFam" id="1.20.140.100:FF:000001">
    <property type="entry name" value="dynein heavy chain 17, axonemal"/>
    <property type="match status" value="1"/>
</dbReference>
<evidence type="ECO:0000256" key="6">
    <source>
        <dbReference type="ARBA" id="ARBA00022741"/>
    </source>
</evidence>
<dbReference type="Gene3D" id="1.20.920.30">
    <property type="match status" value="1"/>
</dbReference>
<evidence type="ECO:0000259" key="18">
    <source>
        <dbReference type="SMART" id="SM00382"/>
    </source>
</evidence>
<feature type="domain" description="AAA+ ATPase" evidence="18">
    <location>
        <begin position="2822"/>
        <end position="2973"/>
    </location>
</feature>
<dbReference type="FunFam" id="3.40.50.300:FF:000049">
    <property type="entry name" value="Dynein, axonemal, heavy chain 5"/>
    <property type="match status" value="1"/>
</dbReference>
<accession>A0A0G4IMK6</accession>
<keyword evidence="5" id="KW-0677">Repeat</keyword>
<comment type="similarity">
    <text evidence="2">Belongs to the dynein heavy chain family.</text>
</comment>
<dbReference type="Gene3D" id="1.20.920.20">
    <property type="match status" value="1"/>
</dbReference>
<evidence type="ECO:0000256" key="1">
    <source>
        <dbReference type="ARBA" id="ARBA00004430"/>
    </source>
</evidence>
<keyword evidence="9 17" id="KW-0175">Coiled coil</keyword>
<evidence type="ECO:0000256" key="11">
    <source>
        <dbReference type="ARBA" id="ARBA00023175"/>
    </source>
</evidence>
<evidence type="ECO:0000256" key="14">
    <source>
        <dbReference type="ARBA" id="ARBA00054075"/>
    </source>
</evidence>
<dbReference type="Gene3D" id="1.10.287.2620">
    <property type="match status" value="1"/>
</dbReference>
<evidence type="ECO:0000256" key="17">
    <source>
        <dbReference type="SAM" id="Coils"/>
    </source>
</evidence>
<keyword evidence="8" id="KW-0243">Dynein</keyword>
<dbReference type="InterPro" id="IPR041466">
    <property type="entry name" value="Dynein_AAA5_ext"/>
</dbReference>
<comment type="subcellular location">
    <subcellularLocation>
        <location evidence="1">Cytoplasm</location>
        <location evidence="1">Cytoskeleton</location>
        <location evidence="1">Cilium axoneme</location>
    </subcellularLocation>
</comment>
<dbReference type="Pfam" id="PF12780">
    <property type="entry name" value="AAA_8"/>
    <property type="match status" value="1"/>
</dbReference>
<dbReference type="GO" id="GO:0005524">
    <property type="term" value="F:ATP binding"/>
    <property type="evidence" value="ECO:0007669"/>
    <property type="project" value="UniProtKB-KW"/>
</dbReference>
<dbReference type="FunFam" id="3.40.50.300:FF:000153">
    <property type="entry name" value="Dynein axonemal heavy chain 1"/>
    <property type="match status" value="1"/>
</dbReference>
<dbReference type="Pfam" id="PF17852">
    <property type="entry name" value="Dynein_AAA_lid"/>
    <property type="match status" value="1"/>
</dbReference>
<dbReference type="InterPro" id="IPR043157">
    <property type="entry name" value="Dynein_AAA1S"/>
</dbReference>
<evidence type="ECO:0000256" key="13">
    <source>
        <dbReference type="ARBA" id="ARBA00023273"/>
    </source>
</evidence>
<evidence type="ECO:0000256" key="2">
    <source>
        <dbReference type="ARBA" id="ARBA00008887"/>
    </source>
</evidence>
<feature type="domain" description="AAA+ ATPase" evidence="18">
    <location>
        <begin position="2122"/>
        <end position="2273"/>
    </location>
</feature>
<dbReference type="PANTHER" id="PTHR22878:SF63">
    <property type="entry name" value="DYNEIN AXONEMAL HEAVY CHAIN 10"/>
    <property type="match status" value="1"/>
</dbReference>
<comment type="subunit">
    <text evidence="15">The I1 inner arm complex (also known as the f dynein complex) is a two-headed isoform composed of two heavy chains (1-alpha and 1-beta), three intermediate chains and three light chains. I1 occupies a specific position proximal to the first radial spoke and repeats every 96 nm along the length of the axoneme.</text>
</comment>
<dbReference type="FunFam" id="1.10.8.720:FF:000005">
    <property type="entry name" value="Dynein axonemal heavy chain 10"/>
    <property type="match status" value="1"/>
</dbReference>
<keyword evidence="4" id="KW-0493">Microtubule</keyword>
<dbReference type="InterPro" id="IPR041658">
    <property type="entry name" value="AAA_lid_11"/>
</dbReference>
<dbReference type="FunFam" id="3.20.180.20:FF:000001">
    <property type="entry name" value="Dynein axonemal heavy chain 5"/>
    <property type="match status" value="1"/>
</dbReference>
<sequence length="4543" mass="515174">MAAVDPRQEWFIDVVSCGLEVGKDAIQGVLSSSPGTIKTFLDEAPVGSQLVLHTVEEVIPGNDEGTDAVVVAKPSLSGANLRDVDRKRAIYFIKNVNGSVNAKSLSAQLSYSVLPGASLNMLNQICSNVFITMVDPATAENGAPGENLHIRSELTSNLNKFISQMEHTIQQVGGDVLLQMPDVELAQILSLRQEMNVDLFTQLEAALEEWSGVIASVIETETAKEVETFRGPLAEINFWRNRNAILTSLVEQLNSELVKQTLKVLEDLQLDSIPVFKERTAELNKLYVEAKDNVKFLATLERHFKKITTGGLASMAERIPSMMNALRMVWIISRHYNKDERMVPLMCLIAQQIATNVANEINVKTIFRKKPKVAMATIETAREVLLTWFSSYKAARLKIESLGMENRWEFDRKKLFDQTNYMARICENLYQIAETLSQFNQFLGNDLKRMTKDTVGIEEVIQKVDNLVTPLENLPFNVFDMRYNTSWEQVMKSFNEKVLEIEIRTKNFITNSFQKLRSAEGAFQLLWNFNRINTREAFRNEMADKFKLVLRQYRVEVEHIQQLFRDHKDTPPLPKNQPPVAGSIAWAMSLYLTMKKTILKLQKLENLLTSEAGKPVAEFYVSVAQEISQFQIELQDQWKGTVNEIVTRRLKQSILARHPQNGAVIVNFSPDLIQVIREARYMDRLGLAIPRLALDVSLQSQTFHSSVSYLNGMLQDYYQVLSLLNPIETELLKDKIQELNSILDAGFDPLNWNSLGIADFVHSCNRGITEFNSIVNRVTKNRASIEDIISEIENAQLFNPDKLQQLFRIEDFRDLIEKQRRTTTDVLMRKYASIHTMMLKIEESVALTDTGRCAAMKDYYRYWEIQLFNAISQLVINGLNTFMALLGVKDRRRARSSPSRLLLLVTAEMNPPDIVYRPTLPDIYKYLSTILTNIVLSSKAFVRWMDMSCVECSPIQLRDGEEKLYTFYDDVSQNPAVIKVMLSVSQAMQKVFNSVDVFVDTWRRYDSEYALWNHKKLAHLERMRNRKTSIVYYDTKLLRFASLSNRVSTMPTFKDIEFIRIDCLSMVVSVKQQASVWLHAYGDLLRHGAALMLHDLQSRMNSLTAALEAPTDTLEQLQGVLATVIEIRTISMEMELAFNDVVERFRALRVYGLEVNPDDAKAVEGIRQRWQDLLFASRSRDRALLRVKERFTQVTQSDVSSFAEQTGQMRARIAKHGPGSPEISLDDGLEALRSFTAELEAMYRTSDALGNAERLFGLSVTSYPELSAARDALRMCEPIYDVFVDMQKCIKEWSQMLWVDLDMEVIDKGSEKWLTRLQGFGEDMQKLPTFRKVQERIAGFRESIPLMSNLKNPAIRQRHWDTLMTTTGVKFDVNPKTFTLGVMFEMNLHRFKDEVEEITMSATQEARIEKELGRIASIWSTRSFPMSSYRSDDGNDALRILQDTSDVVADLEDSVLNLQTMSNSRFIGCFADDVRRWERDLNHVIECIDVWMLVQRKWMYLEGIFVGSDDIRMQLRDAAKAFDRVDTDFKKIMAMTSKNPNVLAACNVDRRIDDLRRLSTELDQCQKSLSDYLERKRLAFPRFFFISDDELLSILGTADPNCVQVHMLKLFDNVKQLRFARGDTVVVGMTSSEGESFQFRSQVSTSGAVETWMTAVEEEMKRTLQQISKAAVFNYPKMKRVDWIRDNLGMVGIVGGQIWWTWEVEDGFRQVRLGNKHAIKHLAAKLTLQLSDLVTCVRGSDLDGHMRKKVNTMIIIDVHARDTIDRFVRDSILDAREFDWESQLRFYWRNDVDDIRIAQCTGEFRYGYEFMGLNGRLVITPLTDRCYMTLTQALTFHMGGSPAGPAGTGKTETVKDLAKAMALLCVVTNCGDGLDYRAMSSIFSGLVQAGAWGCFDEFNRIDLEVLSVVSTQLRCIQAALQSGKERFEFSGREIRLRPQCGFFITMNPGYAGRTELPDNLKALFRPVTMVVPDLLQICEIMLFSEGFSSARVLAKKMTVLYKLSREQLSKQCHYDFGLRALKSVLVMAGALKRGAPEFDENLVLMRALRDMNLPKFVFDDVPLFLGLIGDLFPGMDCPRIGHQKLTTAVHDDLASHGYKHSNEELFHLQVDKAIQLYETMLTRHTCMVVGPTRGGKTVVIETLARAQGIAFGITTKVQTLNPKAQSVAELYGVLDPMTRDWTDGILSKLFRDMNEPLKGDAREQRWLVFDGDVDALWVENMNSVMDDNKLLTLPNGERIRLQDHVKLLVEVADLQHASPATVSRCGMVYVDPKNLGHQPFLERWLNTRSASNAKEVAILKPLTAKYVDACVQFALTGMTTSNVISEGGALRQVIPLCGLNLVDQMCTLYTAVAGAEQLGDDEAVIECLLIFTIVWSIGSAVLEGSRHRLDQFIKGLSGRQCAANTPNKSQLPQSSLYDWYFDFKAKRWVTWADDVDDYKAPVPFQFSKILVPTVDTVCYTYMLRRYSEAQRPLLLCGSSGTAKTVVIQRYMDNLDQDRYSTLNINFSSRTSSLDVQRIIEDNVDKRTGHIYGPPSGKKLLVFFDDVNMPVVDKYGTQQPIALLKFLLERGAMYDRGGDLALQSIRDLLYVAAMAPPGGGRNPVDPRFISLFAVVNVAFPSSASLHHIYSSILMAHVADFPESVKETASAITNGTMTMYAMLVERLPPTPSKFHYIFNLRDLSRVFQGLCLALPDTVRDGYQLVRLWRNEALRVFHDRLISDEDRKLVQEEIIGKVVKDTWPATLKTVMQDPILFGDFRMVNSPTESALRIYEDLGTYESIRTIFDGVLQRYNDAAPGNSMNLVLFQDALEHLTRIHRIVRMSRGNALLVGVGGSGKQSLTRLAAFCAQMSLFEIQLSRGYGEYEFREDLKRLYGMLSKQPVVFLFTDAHVVDESFLELINNMLTTGMVPALFTDEEKAPLIESVRKEVDNATADACWSYLINKCRDNLHIVLAMSPGGDTLRRRCRNFPGLVRYARLPFLMVTRGSCPYSNSVIDWFFAWPADALLAVANHFLANEDLSTEHRDAVVQHMVRVHLSVVTYSARFLQELRRYNTVTPKNYLDYIGNYRAQLQQCRQENDKKAKRLVGGLQKLIEAAEAVDAMQEELREKKVVVDAAAAECAKMILQIQERSAEVEAKRKFANEKNAELEVEGERIKAEKKMAEDALDEALPALEAAAEALKNLKKDDITNVKSYANPPGPVKDVCQCVLELKPSGKEDPASGWAGAKSMMSDPAFLSKLQNYPRDDITEKQVARVKKILTKKTDAKSAVTVENLERISVAGKGLLVWVLAIIDYNRVAKNVEPRRKKVKAMEKEMAQSQADLRQIRHELGLLEEEIGRLSRTYSEKSEEATQLTAEADKMAQYLAAASQLIQGLGSERTRWSKDKEELVEKKTRFAGDCLLAAAFLSYTGAFTFSYRNEMIYKDWQEDLRSRKVPLTDPFRLESLLTTPVQVSAWLSEGLPGDELSIQNGILTTQASRFPLCIDPQMQALKWIKEKETRTKKLTVQTFNDSDFIKYLELCIQFGNPFLFEGVDEDVDPIVNPILEKNLITSGTGSAARKQLRLGDKLIDWDDGFRLYMVTKLSNPHYSAELAGRVMIINYSVTMQGLEDQLLNVVVGFERPDLQQQREELIQTMSKNNIKLAELEAVLLRELTEATGNILENAVLIATLENAKTKSVSIAEQLEESKITAHELEKVTMGYRAAAKRGAILFFAMAGLSNVSKMYEYSLSSYLQLFVRALSSSDRDPMIAYRLRNIIIRLTRMVYDYVCTGIFERHKLMFSFQMTTMIMEGEEEGKLDRDEVDFFLKGNLALEADLSTKPAEWISAQTWRDVLRLSELSDQFAGLPVHIADHLGEWYAWQAGERPEDDPLPAGFAGGALTKMQTMLVLRSFRPDRVYSDVRRFVVQTMGDPYFVQPPVLEFGRIYAQSSSKSPVVFILSPGADPMIELDKLAELHGVKQANRFRHLALGQGQGEIALNLLKSGSSRGFWVVLQNCHLMPSWLKTLEKTLETMSVTAVHNDFRLWLTTDPTPRFPLGILQRSLKVVTEPPDGLRQNIKSSYSRITDDMLRECPHAAFPSLVYVLSFFHAVVQERRKYGKIGWNVSYDFNESDFNVSLRLLSMYLTKAFVNGDEMIPWGSLRYLIGEAMYGGRVTDSYDRRVLITYLDEYMGDFLFDDSQPFFFSRSGFDYVIPNVANQTDVKSYDAWIQAIPLEYSPEVFGLHSNAEIGYYTNATKAMWRDLIDMQPRAVTAGGGVSREEMIASVAADIEHKIPAPFDLAVVRKSLEDGAAARANRSDEPIAPTAIVLLQELERWNLLVVKMSTSLAELQKALQGEIGMSTELEAIGTSLFNGYLPEAWRALAPQTKKMLGSWIEHFQRRYEQYHQWILTGDDPVVMWLSGLHIPESYLTALVQTTCRRRKWPLDKSTLYTKVTSITDASQVTERPADGCYIDGLYLEGAGWDLTKSCLTRPNPKELIVRLPILQVIPVELTKLKLANTFRTPVYVTQDRRSGMGEGCVFEADLTANEHASHWVLQGTALVLNTDA</sequence>
<dbReference type="InterPro" id="IPR013594">
    <property type="entry name" value="Dynein_heavy_tail"/>
</dbReference>
<feature type="coiled-coil region" evidence="17">
    <location>
        <begin position="3063"/>
        <end position="3164"/>
    </location>
</feature>
<organism evidence="19 20">
    <name type="scientific">Plasmodiophora brassicae</name>
    <name type="common">Clubroot disease agent</name>
    <dbReference type="NCBI Taxonomy" id="37360"/>
    <lineage>
        <taxon>Eukaryota</taxon>
        <taxon>Sar</taxon>
        <taxon>Rhizaria</taxon>
        <taxon>Endomyxa</taxon>
        <taxon>Phytomyxea</taxon>
        <taxon>Plasmodiophorida</taxon>
        <taxon>Plasmodiophoridae</taxon>
        <taxon>Plasmodiophora</taxon>
    </lineage>
</organism>
<dbReference type="InterPro" id="IPR041589">
    <property type="entry name" value="DNAH3_AAA_lid_1"/>
</dbReference>
<dbReference type="Pfam" id="PF08393">
    <property type="entry name" value="DHC_N2"/>
    <property type="match status" value="1"/>
</dbReference>
<dbReference type="InterPro" id="IPR035706">
    <property type="entry name" value="AAA_9"/>
</dbReference>
<dbReference type="InterPro" id="IPR043160">
    <property type="entry name" value="Dynein_C_barrel"/>
</dbReference>
<dbReference type="Gene3D" id="1.20.58.1120">
    <property type="match status" value="1"/>
</dbReference>
<dbReference type="Gene3D" id="1.20.140.100">
    <property type="entry name" value="Dynein heavy chain, N-terminal domain 2"/>
    <property type="match status" value="1"/>
</dbReference>
<dbReference type="EMBL" id="CDSF01000057">
    <property type="protein sequence ID" value="CEO96332.1"/>
    <property type="molecule type" value="Genomic_DNA"/>
</dbReference>
<dbReference type="FunFam" id="1.10.8.1220:FF:000001">
    <property type="entry name" value="Dynein axonemal heavy chain 5"/>
    <property type="match status" value="1"/>
</dbReference>
<protein>
    <recommendedName>
        <fullName evidence="16">Dynein-1, subspecies f</fullName>
    </recommendedName>
</protein>
<dbReference type="InterPro" id="IPR041228">
    <property type="entry name" value="Dynein_C"/>
</dbReference>
<reference evidence="19 20" key="1">
    <citation type="submission" date="2015-02" db="EMBL/GenBank/DDBJ databases">
        <authorList>
            <person name="Chooi Y.-H."/>
        </authorList>
    </citation>
    <scope>NUCLEOTIDE SEQUENCE [LARGE SCALE GENOMIC DNA]</scope>
    <source>
        <strain evidence="19">E3</strain>
    </source>
</reference>
<dbReference type="Pfam" id="PF12777">
    <property type="entry name" value="MT"/>
    <property type="match status" value="1"/>
</dbReference>
<dbReference type="InterPro" id="IPR026983">
    <property type="entry name" value="DHC"/>
</dbReference>
<dbReference type="GO" id="GO:0060294">
    <property type="term" value="P:cilium movement involved in cell motility"/>
    <property type="evidence" value="ECO:0007669"/>
    <property type="project" value="UniProtKB-ARBA"/>
</dbReference>
<dbReference type="FunFam" id="1.20.920.30:FF:000007">
    <property type="entry name" value="Dynein axonemal heavy chain 10"/>
    <property type="match status" value="1"/>
</dbReference>
<dbReference type="Gene3D" id="1.10.472.130">
    <property type="match status" value="1"/>
</dbReference>
<dbReference type="InterPro" id="IPR035699">
    <property type="entry name" value="AAA_6"/>
</dbReference>
<dbReference type="InterPro" id="IPR013602">
    <property type="entry name" value="Dynein_heavy_linker"/>
</dbReference>
<dbReference type="Proteomes" id="UP000039324">
    <property type="component" value="Unassembled WGS sequence"/>
</dbReference>
<keyword evidence="13" id="KW-0966">Cell projection</keyword>
<dbReference type="Gene3D" id="6.10.140.1060">
    <property type="match status" value="1"/>
</dbReference>
<dbReference type="OMA" id="VGEAMYG"/>
<keyword evidence="3" id="KW-0963">Cytoplasm</keyword>
<evidence type="ECO:0000256" key="15">
    <source>
        <dbReference type="ARBA" id="ARBA00063032"/>
    </source>
</evidence>
<keyword evidence="7" id="KW-0067">ATP-binding</keyword>
<feature type="domain" description="AAA+ ATPase" evidence="18">
    <location>
        <begin position="2469"/>
        <end position="2617"/>
    </location>
</feature>
<feature type="domain" description="AAA+ ATPase" evidence="18">
    <location>
        <begin position="1839"/>
        <end position="1974"/>
    </location>
</feature>
<name>A0A0G4IMK6_PLABS</name>
<dbReference type="Pfam" id="PF12775">
    <property type="entry name" value="AAA_7"/>
    <property type="match status" value="1"/>
</dbReference>
<dbReference type="STRING" id="37360.A0A0G4IMK6"/>
<dbReference type="InterPro" id="IPR042228">
    <property type="entry name" value="Dynein_linker_3"/>
</dbReference>
<dbReference type="Gene3D" id="3.20.180.20">
    <property type="entry name" value="Dynein heavy chain, N-terminal domain 2"/>
    <property type="match status" value="1"/>
</dbReference>
<dbReference type="InterPro" id="IPR003593">
    <property type="entry name" value="AAA+_ATPase"/>
</dbReference>
<dbReference type="InterPro" id="IPR024317">
    <property type="entry name" value="Dynein_heavy_chain_D4_dom"/>
</dbReference>
<dbReference type="Gene3D" id="1.20.1270.280">
    <property type="match status" value="1"/>
</dbReference>
<evidence type="ECO:0000256" key="7">
    <source>
        <dbReference type="ARBA" id="ARBA00022840"/>
    </source>
</evidence>
<dbReference type="FunFam" id="1.10.8.710:FF:000002">
    <property type="entry name" value="dynein heavy chain 17, axonemal"/>
    <property type="match status" value="1"/>
</dbReference>
<comment type="function">
    <text evidence="14">Force generating protein of eukaryotic cilia and flagella. Produces force towards the minus ends of microtubules. Dynein has ATPase activity; the force-producing power stroke is thought to occur on release of ADP. Required for assembly of the I1 inner arm complex and its targeting to the appropriate axoneme location. Also required for phototaxis.</text>
</comment>
<evidence type="ECO:0000256" key="4">
    <source>
        <dbReference type="ARBA" id="ARBA00022701"/>
    </source>
</evidence>
<keyword evidence="6" id="KW-0547">Nucleotide-binding</keyword>
<dbReference type="Pfam" id="PF12774">
    <property type="entry name" value="AAA_6"/>
    <property type="match status" value="1"/>
</dbReference>
<dbReference type="GO" id="GO:0051959">
    <property type="term" value="F:dynein light intermediate chain binding"/>
    <property type="evidence" value="ECO:0007669"/>
    <property type="project" value="InterPro"/>
</dbReference>
<evidence type="ECO:0000313" key="20">
    <source>
        <dbReference type="Proteomes" id="UP000039324"/>
    </source>
</evidence>
<dbReference type="FunFam" id="1.20.58.1120:FF:000008">
    <property type="entry name" value="Dynein heavy chain 10, axonemal"/>
    <property type="match status" value="1"/>
</dbReference>
<gene>
    <name evidence="19" type="ORF">PBRA_005003</name>
</gene>
<keyword evidence="11" id="KW-0505">Motor protein</keyword>
<dbReference type="Gene3D" id="1.10.8.1220">
    <property type="match status" value="1"/>
</dbReference>
<keyword evidence="12" id="KW-0206">Cytoskeleton</keyword>
<proteinExistence type="inferred from homology"/>
<evidence type="ECO:0000256" key="3">
    <source>
        <dbReference type="ARBA" id="ARBA00022490"/>
    </source>
</evidence>
<dbReference type="FunFam" id="3.40.50.300:FF:002141">
    <property type="entry name" value="Dynein heavy chain"/>
    <property type="match status" value="1"/>
</dbReference>
<dbReference type="GO" id="GO:0005874">
    <property type="term" value="C:microtubule"/>
    <property type="evidence" value="ECO:0007669"/>
    <property type="project" value="UniProtKB-KW"/>
</dbReference>
<evidence type="ECO:0000256" key="12">
    <source>
        <dbReference type="ARBA" id="ARBA00023212"/>
    </source>
</evidence>
<dbReference type="Gene3D" id="1.10.8.720">
    <property type="entry name" value="Region D6 of dynein motor"/>
    <property type="match status" value="1"/>
</dbReference>
<dbReference type="SUPFAM" id="SSF52540">
    <property type="entry name" value="P-loop containing nucleoside triphosphate hydrolases"/>
    <property type="match status" value="4"/>
</dbReference>
<dbReference type="FunFam" id="1.20.920.20:FF:000001">
    <property type="entry name" value="dynein heavy chain 2, axonemal"/>
    <property type="match status" value="1"/>
</dbReference>
<dbReference type="InterPro" id="IPR042219">
    <property type="entry name" value="AAA_lid_11_sf"/>
</dbReference>
<evidence type="ECO:0000313" key="19">
    <source>
        <dbReference type="EMBL" id="CEO96332.1"/>
    </source>
</evidence>
<dbReference type="InterPro" id="IPR004273">
    <property type="entry name" value="Dynein_heavy_D6_P-loop"/>
</dbReference>
<dbReference type="OrthoDB" id="64868at2759"/>
<evidence type="ECO:0000256" key="10">
    <source>
        <dbReference type="ARBA" id="ARBA00023069"/>
    </source>
</evidence>
<dbReference type="FunFam" id="1.20.1270.280:FF:000005">
    <property type="entry name" value="Dynein axonemal heavy chain 10"/>
    <property type="match status" value="1"/>
</dbReference>
<dbReference type="FunFam" id="1.10.287.2620:FF:000002">
    <property type="entry name" value="Dynein heavy chain 2, axonemal"/>
    <property type="match status" value="1"/>
</dbReference>
<dbReference type="Pfam" id="PF17857">
    <property type="entry name" value="AAA_lid_1"/>
    <property type="match status" value="1"/>
</dbReference>
<dbReference type="GO" id="GO:0036159">
    <property type="term" value="P:inner dynein arm assembly"/>
    <property type="evidence" value="ECO:0007669"/>
    <property type="project" value="UniProtKB-ARBA"/>
</dbReference>
<dbReference type="PANTHER" id="PTHR22878">
    <property type="entry name" value="DYNEIN HEAVY CHAIN 6, AXONEMAL-LIKE-RELATED"/>
    <property type="match status" value="1"/>
</dbReference>
<dbReference type="Gene3D" id="1.10.8.710">
    <property type="match status" value="1"/>
</dbReference>
<dbReference type="Pfam" id="PF03028">
    <property type="entry name" value="Dynein_heavy"/>
    <property type="match status" value="1"/>
</dbReference>
<evidence type="ECO:0000256" key="16">
    <source>
        <dbReference type="ARBA" id="ARBA00077719"/>
    </source>
</evidence>
<dbReference type="InterPro" id="IPR042222">
    <property type="entry name" value="Dynein_2_N"/>
</dbReference>
<keyword evidence="20" id="KW-1185">Reference proteome</keyword>
<evidence type="ECO:0000256" key="9">
    <source>
        <dbReference type="ARBA" id="ARBA00023054"/>
    </source>
</evidence>
<dbReference type="Gene3D" id="3.40.50.300">
    <property type="entry name" value="P-loop containing nucleotide triphosphate hydrolases"/>
    <property type="match status" value="5"/>
</dbReference>
<keyword evidence="10" id="KW-0969">Cilium</keyword>
<dbReference type="GO" id="GO:0008017">
    <property type="term" value="F:microtubule binding"/>
    <property type="evidence" value="ECO:0007669"/>
    <property type="project" value="UniProtKB-ARBA"/>
</dbReference>